<dbReference type="PANTHER" id="PTHR36019:SF3">
    <property type="entry name" value="PLANT_PROTEIN"/>
    <property type="match status" value="1"/>
</dbReference>
<protein>
    <submittedName>
        <fullName evidence="1">Uncharacterized protein</fullName>
    </submittedName>
</protein>
<name>A0AAN8VH55_9MAGN</name>
<dbReference type="Proteomes" id="UP001370490">
    <property type="component" value="Unassembled WGS sequence"/>
</dbReference>
<dbReference type="EMBL" id="JBAMMX010000008">
    <property type="protein sequence ID" value="KAK6934988.1"/>
    <property type="molecule type" value="Genomic_DNA"/>
</dbReference>
<gene>
    <name evidence="1" type="ORF">RJ641_035143</name>
</gene>
<sequence>MSLNCLTCQGLPRTDSDGHLREEIHSDLCCTKGERSWSGNLPPQPYEKIRKGPYYTEEMKKDEKAPRHRRLLTTGDIAFEGTGEPRLIRSSGMRRDWSFEDLRARNMDVRRKGSRR</sequence>
<dbReference type="PANTHER" id="PTHR36019">
    <property type="entry name" value="PLANT/PROTEIN"/>
    <property type="match status" value="1"/>
</dbReference>
<accession>A0AAN8VH55</accession>
<evidence type="ECO:0000313" key="1">
    <source>
        <dbReference type="EMBL" id="KAK6934988.1"/>
    </source>
</evidence>
<reference evidence="1 2" key="1">
    <citation type="submission" date="2023-12" db="EMBL/GenBank/DDBJ databases">
        <title>A high-quality genome assembly for Dillenia turbinata (Dilleniales).</title>
        <authorList>
            <person name="Chanderbali A."/>
        </authorList>
    </citation>
    <scope>NUCLEOTIDE SEQUENCE [LARGE SCALE GENOMIC DNA]</scope>
    <source>
        <strain evidence="1">LSX21</strain>
        <tissue evidence="1">Leaf</tissue>
    </source>
</reference>
<evidence type="ECO:0000313" key="2">
    <source>
        <dbReference type="Proteomes" id="UP001370490"/>
    </source>
</evidence>
<comment type="caution">
    <text evidence="1">The sequence shown here is derived from an EMBL/GenBank/DDBJ whole genome shotgun (WGS) entry which is preliminary data.</text>
</comment>
<organism evidence="1 2">
    <name type="scientific">Dillenia turbinata</name>
    <dbReference type="NCBI Taxonomy" id="194707"/>
    <lineage>
        <taxon>Eukaryota</taxon>
        <taxon>Viridiplantae</taxon>
        <taxon>Streptophyta</taxon>
        <taxon>Embryophyta</taxon>
        <taxon>Tracheophyta</taxon>
        <taxon>Spermatophyta</taxon>
        <taxon>Magnoliopsida</taxon>
        <taxon>eudicotyledons</taxon>
        <taxon>Gunneridae</taxon>
        <taxon>Pentapetalae</taxon>
        <taxon>Dilleniales</taxon>
        <taxon>Dilleniaceae</taxon>
        <taxon>Dillenia</taxon>
    </lineage>
</organism>
<keyword evidence="2" id="KW-1185">Reference proteome</keyword>
<dbReference type="AlphaFoldDB" id="A0AAN8VH55"/>
<proteinExistence type="predicted"/>